<evidence type="ECO:0000313" key="4">
    <source>
        <dbReference type="Proteomes" id="UP000005237"/>
    </source>
</evidence>
<reference evidence="4" key="1">
    <citation type="submission" date="2010-08" db="EMBL/GenBank/DDBJ databases">
        <authorList>
            <consortium name="Caenorhabditis japonica Sequencing Consortium"/>
            <person name="Wilson R.K."/>
        </authorList>
    </citation>
    <scope>NUCLEOTIDE SEQUENCE [LARGE SCALE GENOMIC DNA]</scope>
    <source>
        <strain evidence="4">DF5081</strain>
    </source>
</reference>
<dbReference type="Proteomes" id="UP000005237">
    <property type="component" value="Unassembled WGS sequence"/>
</dbReference>
<dbReference type="Gene3D" id="2.60.40.640">
    <property type="match status" value="2"/>
</dbReference>
<evidence type="ECO:0000313" key="3">
    <source>
        <dbReference type="EnsemblMetazoa" id="CJA08596.1"/>
    </source>
</evidence>
<dbReference type="PANTHER" id="PTHR11188:SF151">
    <property type="entry name" value="ARRESTIN C-TERMINAL-LIKE DOMAIN-CONTAINING PROTEIN"/>
    <property type="match status" value="1"/>
</dbReference>
<dbReference type="GO" id="GO:0005737">
    <property type="term" value="C:cytoplasm"/>
    <property type="evidence" value="ECO:0007669"/>
    <property type="project" value="TreeGrafter"/>
</dbReference>
<dbReference type="OMA" id="CLEGCKI"/>
<comment type="similarity">
    <text evidence="1">Belongs to the arrestin family.</text>
</comment>
<dbReference type="InterPro" id="IPR014756">
    <property type="entry name" value="Ig_E-set"/>
</dbReference>
<dbReference type="EnsemblMetazoa" id="CJA08596.1">
    <property type="protein sequence ID" value="CJA08596.1"/>
    <property type="gene ID" value="WBGene00127802"/>
</dbReference>
<feature type="domain" description="Arrestin C-terminal-like" evidence="2">
    <location>
        <begin position="180"/>
        <end position="324"/>
    </location>
</feature>
<dbReference type="InterPro" id="IPR011022">
    <property type="entry name" value="Arrestin_C-like"/>
</dbReference>
<dbReference type="SUPFAM" id="SSF81296">
    <property type="entry name" value="E set domains"/>
    <property type="match status" value="2"/>
</dbReference>
<dbReference type="Pfam" id="PF00339">
    <property type="entry name" value="Arrestin_N"/>
    <property type="match status" value="1"/>
</dbReference>
<evidence type="ECO:0000259" key="2">
    <source>
        <dbReference type="SMART" id="SM01017"/>
    </source>
</evidence>
<dbReference type="Pfam" id="PF02752">
    <property type="entry name" value="Arrestin_C"/>
    <property type="match status" value="1"/>
</dbReference>
<evidence type="ECO:0000256" key="1">
    <source>
        <dbReference type="ARBA" id="ARBA00005298"/>
    </source>
</evidence>
<reference evidence="3" key="2">
    <citation type="submission" date="2022-06" db="UniProtKB">
        <authorList>
            <consortium name="EnsemblMetazoa"/>
        </authorList>
    </citation>
    <scope>IDENTIFICATION</scope>
    <source>
        <strain evidence="3">DF5081</strain>
    </source>
</reference>
<dbReference type="AlphaFoldDB" id="A0A8R1DRA5"/>
<dbReference type="SMART" id="SM01017">
    <property type="entry name" value="Arrestin_C"/>
    <property type="match status" value="1"/>
</dbReference>
<dbReference type="PANTHER" id="PTHR11188">
    <property type="entry name" value="ARRESTIN DOMAIN CONTAINING PROTEIN"/>
    <property type="match status" value="1"/>
</dbReference>
<organism evidence="3 4">
    <name type="scientific">Caenorhabditis japonica</name>
    <dbReference type="NCBI Taxonomy" id="281687"/>
    <lineage>
        <taxon>Eukaryota</taxon>
        <taxon>Metazoa</taxon>
        <taxon>Ecdysozoa</taxon>
        <taxon>Nematoda</taxon>
        <taxon>Chromadorea</taxon>
        <taxon>Rhabditida</taxon>
        <taxon>Rhabditina</taxon>
        <taxon>Rhabditomorpha</taxon>
        <taxon>Rhabditoidea</taxon>
        <taxon>Rhabditidae</taxon>
        <taxon>Peloderinae</taxon>
        <taxon>Caenorhabditis</taxon>
    </lineage>
</organism>
<dbReference type="GO" id="GO:0015031">
    <property type="term" value="P:protein transport"/>
    <property type="evidence" value="ECO:0007669"/>
    <property type="project" value="TreeGrafter"/>
</dbReference>
<sequence length="370" mass="41419">MSFNHPLIEFDKPVFFPGEEVTGKVSMNVEKDQTARKVEISFTGKTVTAWSPDGKVEKVKRSGAFEKSQEKFLEMKHEVWQPEDEANTFPAGEYEWNFSFELPKQCPPSFEGCYGHIRYSVFVSVDVPKWLDNEAEKAVTVSPSIDLNTIAGAQNDVEFKAEKEMEACGCMPIFNFAPFRRGTVTFTYTTPTLGFVSGADIPLSGIVHNSTNKAIEGLTAKLLQRVIYRQDLSTLNAIKVKNDIDFNAKTVNLQLADSYESVEIPVGDSKPFNFTLQIPPTVATIRSEQFLSVEYFVAVTAEFDSKWCASATADMNILIGNVPFSDPERDGLTSHHFEKGAAAECWTSHMSDEFRPQFPYYGTVKTVEPQ</sequence>
<name>A0A8R1DRA5_CAEJA</name>
<accession>A0A8R1DRA5</accession>
<keyword evidence="4" id="KW-1185">Reference proteome</keyword>
<dbReference type="InterPro" id="IPR014752">
    <property type="entry name" value="Arrestin-like_C"/>
</dbReference>
<proteinExistence type="inferred from homology"/>
<dbReference type="InterPro" id="IPR050357">
    <property type="entry name" value="Arrestin_domain-protein"/>
</dbReference>
<protein>
    <submittedName>
        <fullName evidence="3">Arrestin_C domain-containing protein</fullName>
    </submittedName>
</protein>
<dbReference type="InterPro" id="IPR011021">
    <property type="entry name" value="Arrestin-like_N"/>
</dbReference>